<evidence type="ECO:0000259" key="1">
    <source>
        <dbReference type="Pfam" id="PF00534"/>
    </source>
</evidence>
<evidence type="ECO:0008006" key="6">
    <source>
        <dbReference type="Google" id="ProtNLM"/>
    </source>
</evidence>
<organism evidence="4 5">
    <name type="scientific">Gluconobacter wancherniae NBRC 103581</name>
    <dbReference type="NCBI Taxonomy" id="656744"/>
    <lineage>
        <taxon>Bacteria</taxon>
        <taxon>Pseudomonadati</taxon>
        <taxon>Pseudomonadota</taxon>
        <taxon>Alphaproteobacteria</taxon>
        <taxon>Acetobacterales</taxon>
        <taxon>Acetobacteraceae</taxon>
        <taxon>Gluconobacter</taxon>
    </lineage>
</organism>
<feature type="domain" description="Glycosyltransferase subfamily 4-like N-terminal" evidence="3">
    <location>
        <begin position="35"/>
        <end position="216"/>
    </location>
</feature>
<evidence type="ECO:0000259" key="3">
    <source>
        <dbReference type="Pfam" id="PF13579"/>
    </source>
</evidence>
<accession>A0A511B3M9</accession>
<dbReference type="SUPFAM" id="SSF53448">
    <property type="entry name" value="Nucleotide-diphospho-sugar transferases"/>
    <property type="match status" value="1"/>
</dbReference>
<dbReference type="PANTHER" id="PTHR22916:SF30">
    <property type="entry name" value="IPT_TIG DOMAIN-CONTAINING PROTEIN"/>
    <property type="match status" value="1"/>
</dbReference>
<evidence type="ECO:0000313" key="4">
    <source>
        <dbReference type="EMBL" id="GEK94273.1"/>
    </source>
</evidence>
<proteinExistence type="predicted"/>
<reference evidence="4 5" key="1">
    <citation type="submission" date="2019-07" db="EMBL/GenBank/DDBJ databases">
        <title>Whole genome shotgun sequence of Gluconobacter wancherniae NBRC 103581.</title>
        <authorList>
            <person name="Hosoyama A."/>
            <person name="Uohara A."/>
            <person name="Ohji S."/>
            <person name="Ichikawa N."/>
        </authorList>
    </citation>
    <scope>NUCLEOTIDE SEQUENCE [LARGE SCALE GENOMIC DNA]</scope>
    <source>
        <strain evidence="4 5">NBRC 103581</strain>
    </source>
</reference>
<dbReference type="InterPro" id="IPR028098">
    <property type="entry name" value="Glyco_trans_4-like_N"/>
</dbReference>
<dbReference type="PANTHER" id="PTHR22916">
    <property type="entry name" value="GLYCOSYLTRANSFERASE"/>
    <property type="match status" value="1"/>
</dbReference>
<dbReference type="InterPro" id="IPR001296">
    <property type="entry name" value="Glyco_trans_1"/>
</dbReference>
<dbReference type="Pfam" id="PF00535">
    <property type="entry name" value="Glycos_transf_2"/>
    <property type="match status" value="1"/>
</dbReference>
<dbReference type="SUPFAM" id="SSF53756">
    <property type="entry name" value="UDP-Glycosyltransferase/glycogen phosphorylase"/>
    <property type="match status" value="1"/>
</dbReference>
<dbReference type="GO" id="GO:0016758">
    <property type="term" value="F:hexosyltransferase activity"/>
    <property type="evidence" value="ECO:0007669"/>
    <property type="project" value="UniProtKB-ARBA"/>
</dbReference>
<dbReference type="EMBL" id="BJUZ01000002">
    <property type="protein sequence ID" value="GEK94273.1"/>
    <property type="molecule type" value="Genomic_DNA"/>
</dbReference>
<dbReference type="Pfam" id="PF13579">
    <property type="entry name" value="Glyco_trans_4_4"/>
    <property type="match status" value="1"/>
</dbReference>
<gene>
    <name evidence="4" type="ORF">GWA01_20430</name>
</gene>
<dbReference type="Pfam" id="PF00534">
    <property type="entry name" value="Glycos_transf_1"/>
    <property type="match status" value="1"/>
</dbReference>
<evidence type="ECO:0000313" key="5">
    <source>
        <dbReference type="Proteomes" id="UP000321230"/>
    </source>
</evidence>
<feature type="domain" description="Glycosyltransferase 2-like" evidence="2">
    <location>
        <begin position="427"/>
        <end position="593"/>
    </location>
</feature>
<dbReference type="Gene3D" id="3.90.550.10">
    <property type="entry name" value="Spore Coat Polysaccharide Biosynthesis Protein SpsA, Chain A"/>
    <property type="match status" value="1"/>
</dbReference>
<dbReference type="InterPro" id="IPR001173">
    <property type="entry name" value="Glyco_trans_2-like"/>
</dbReference>
<comment type="caution">
    <text evidence="4">The sequence shown here is derived from an EMBL/GenBank/DDBJ whole genome shotgun (WGS) entry which is preliminary data.</text>
</comment>
<feature type="domain" description="Glycosyl transferase family 1" evidence="1">
    <location>
        <begin position="231"/>
        <end position="382"/>
    </location>
</feature>
<dbReference type="InterPro" id="IPR029044">
    <property type="entry name" value="Nucleotide-diphossugar_trans"/>
</dbReference>
<dbReference type="RefSeq" id="WP_146797293.1">
    <property type="nucleotide sequence ID" value="NZ_BARC01000006.1"/>
</dbReference>
<dbReference type="OrthoDB" id="174925at2"/>
<dbReference type="Proteomes" id="UP000321230">
    <property type="component" value="Unassembled WGS sequence"/>
</dbReference>
<dbReference type="AlphaFoldDB" id="A0A511B3M9"/>
<keyword evidence="5" id="KW-1185">Reference proteome</keyword>
<dbReference type="CDD" id="cd03801">
    <property type="entry name" value="GT4_PimA-like"/>
    <property type="match status" value="1"/>
</dbReference>
<sequence>MTSIAPLSSALHAEITDKRRVLLISPDIEGPVRNGGIGTAFTALARALKSQGHDVTILYTLGTYIEQGTMDGWVRQYKRDGIRFIPRPDNDGPSLTAPMPRINSWLVYEWLKSCNEIFDVIYYPEWRGETYYALLARKMGLHFQNTAFIVVTHSPSVWAQEGNNKLPSSPEDLETEFLERQCIALADHMVSPSVYLINWMKRRNWVLPETYEALPNCAPAGLKSAIGSRKFPTALNEIVFFGRLEERKGLTLLCKALDRLDPATWTNIRQVTFLGKSSHELAFKKLIEKKTNNNWPVEIRIITNMDRTQANTYLSQPGRLAVIASLSENSPYSVMECLLQETAFIASNIGGIPELIAHQDQSRVLFEPQPQSLAECLTKCFETRFSFKPAKLSFSPDDIAKKWSELIQKIDLSAPEALSKAELPRISVCLTHYERPHLLGEALNSLFQQSYKNFEVIVVDDGSVKQSSKECLNRLSKHYEELEWKFIRSTNRYLGAARNLAASHATGEYLMFMDDDNIALPHELETYARCARQVDADILTCPFDIYHRDISAHEKEKAEYRWLPLGACPSLGVFYNCFGDANALIRRSLFEKIGGFTEDYGIGHEDWEFFAAAVLHGGNLQVVPESLFLYRASDSGMLLSGEVERDHSRNIRPYVQNTLGQMGSALAYALHLSLEMRGAFQQGQLHQSTPFNPDYFTWSDLLKPRFFKQVLSGALRNRTLRQKFWKFLREKGLWKTLQAVIIYGTRKVTRH</sequence>
<dbReference type="CDD" id="cd00761">
    <property type="entry name" value="Glyco_tranf_GTA_type"/>
    <property type="match status" value="1"/>
</dbReference>
<name>A0A511B3M9_9PROT</name>
<protein>
    <recommendedName>
        <fullName evidence="6">Glycosyltransferase 2-like domain-containing protein</fullName>
    </recommendedName>
</protein>
<evidence type="ECO:0000259" key="2">
    <source>
        <dbReference type="Pfam" id="PF00535"/>
    </source>
</evidence>
<dbReference type="Gene3D" id="3.40.50.2000">
    <property type="entry name" value="Glycogen Phosphorylase B"/>
    <property type="match status" value="2"/>
</dbReference>